<feature type="non-terminal residue" evidence="1">
    <location>
        <position position="68"/>
    </location>
</feature>
<evidence type="ECO:0008006" key="3">
    <source>
        <dbReference type="Google" id="ProtNLM"/>
    </source>
</evidence>
<sequence>MDKFKSLLSPVRRLPHDVLQDIFEFVCTSVSYDTFLSRDDLPLVSTMPFYLSSVCAYWRNICLSSPPI</sequence>
<keyword evidence="2" id="KW-1185">Reference proteome</keyword>
<name>A0AA39K0R9_ARMTA</name>
<reference evidence="1" key="1">
    <citation type="submission" date="2023-06" db="EMBL/GenBank/DDBJ databases">
        <authorList>
            <consortium name="Lawrence Berkeley National Laboratory"/>
            <person name="Ahrendt S."/>
            <person name="Sahu N."/>
            <person name="Indic B."/>
            <person name="Wong-Bajracharya J."/>
            <person name="Merenyi Z."/>
            <person name="Ke H.-M."/>
            <person name="Monk M."/>
            <person name="Kocsube S."/>
            <person name="Drula E."/>
            <person name="Lipzen A."/>
            <person name="Balint B."/>
            <person name="Henrissat B."/>
            <person name="Andreopoulos B."/>
            <person name="Martin F.M."/>
            <person name="Harder C.B."/>
            <person name="Rigling D."/>
            <person name="Ford K.L."/>
            <person name="Foster G.D."/>
            <person name="Pangilinan J."/>
            <person name="Papanicolaou A."/>
            <person name="Barry K."/>
            <person name="LaButti K."/>
            <person name="Viragh M."/>
            <person name="Koriabine M."/>
            <person name="Yan M."/>
            <person name="Riley R."/>
            <person name="Champramary S."/>
            <person name="Plett K.L."/>
            <person name="Tsai I.J."/>
            <person name="Slot J."/>
            <person name="Sipos G."/>
            <person name="Plett J."/>
            <person name="Nagy L.G."/>
            <person name="Grigoriev I.V."/>
        </authorList>
    </citation>
    <scope>NUCLEOTIDE SEQUENCE</scope>
    <source>
        <strain evidence="1">CCBAS 213</strain>
    </source>
</reference>
<accession>A0AA39K0R9</accession>
<dbReference type="RefSeq" id="XP_060327608.1">
    <property type="nucleotide sequence ID" value="XM_060473875.1"/>
</dbReference>
<evidence type="ECO:0000313" key="1">
    <source>
        <dbReference type="EMBL" id="KAK0451271.1"/>
    </source>
</evidence>
<dbReference type="Proteomes" id="UP001175211">
    <property type="component" value="Unassembled WGS sequence"/>
</dbReference>
<comment type="caution">
    <text evidence="1">The sequence shown here is derived from an EMBL/GenBank/DDBJ whole genome shotgun (WGS) entry which is preliminary data.</text>
</comment>
<evidence type="ECO:0000313" key="2">
    <source>
        <dbReference type="Proteomes" id="UP001175211"/>
    </source>
</evidence>
<dbReference type="EMBL" id="JAUEPS010000034">
    <property type="protein sequence ID" value="KAK0451271.1"/>
    <property type="molecule type" value="Genomic_DNA"/>
</dbReference>
<organism evidence="1 2">
    <name type="scientific">Armillaria tabescens</name>
    <name type="common">Ringless honey mushroom</name>
    <name type="synonym">Agaricus tabescens</name>
    <dbReference type="NCBI Taxonomy" id="1929756"/>
    <lineage>
        <taxon>Eukaryota</taxon>
        <taxon>Fungi</taxon>
        <taxon>Dikarya</taxon>
        <taxon>Basidiomycota</taxon>
        <taxon>Agaricomycotina</taxon>
        <taxon>Agaricomycetes</taxon>
        <taxon>Agaricomycetidae</taxon>
        <taxon>Agaricales</taxon>
        <taxon>Marasmiineae</taxon>
        <taxon>Physalacriaceae</taxon>
        <taxon>Desarmillaria</taxon>
    </lineage>
</organism>
<protein>
    <recommendedName>
        <fullName evidence="3">F-box domain-containing protein</fullName>
    </recommendedName>
</protein>
<dbReference type="GeneID" id="85357423"/>
<proteinExistence type="predicted"/>
<dbReference type="AlphaFoldDB" id="A0AA39K0R9"/>
<gene>
    <name evidence="1" type="ORF">EV420DRAFT_1561803</name>
</gene>